<gene>
    <name evidence="1" type="ORF">AT9943_LOCUS9458</name>
</gene>
<reference evidence="1 2" key="1">
    <citation type="submission" date="2020-09" db="EMBL/GenBank/DDBJ databases">
        <authorList>
            <person name="Ashkenazy H."/>
        </authorList>
    </citation>
    <scope>NUCLEOTIDE SEQUENCE [LARGE SCALE GENOMIC DNA]</scope>
    <source>
        <strain evidence="2">cv. Cdm-0</strain>
    </source>
</reference>
<dbReference type="AlphaFoldDB" id="A0A7G2EE36"/>
<name>A0A7G2EE36_ARATH</name>
<protein>
    <submittedName>
        <fullName evidence="1">(thale cress) hypothetical protein</fullName>
    </submittedName>
</protein>
<proteinExistence type="predicted"/>
<sequence>MRTPEASSLPQAMLISWIARDRRKGWCKRERSMTGSVVSLVPKLEPRAGLCEGGRT</sequence>
<evidence type="ECO:0000313" key="2">
    <source>
        <dbReference type="Proteomes" id="UP000516314"/>
    </source>
</evidence>
<dbReference type="Proteomes" id="UP000516314">
    <property type="component" value="Chromosome 2"/>
</dbReference>
<dbReference type="EMBL" id="LR881467">
    <property type="protein sequence ID" value="CAD5321389.1"/>
    <property type="molecule type" value="Genomic_DNA"/>
</dbReference>
<accession>A0A7G2EE36</accession>
<organism evidence="1 2">
    <name type="scientific">Arabidopsis thaliana</name>
    <name type="common">Mouse-ear cress</name>
    <dbReference type="NCBI Taxonomy" id="3702"/>
    <lineage>
        <taxon>Eukaryota</taxon>
        <taxon>Viridiplantae</taxon>
        <taxon>Streptophyta</taxon>
        <taxon>Embryophyta</taxon>
        <taxon>Tracheophyta</taxon>
        <taxon>Spermatophyta</taxon>
        <taxon>Magnoliopsida</taxon>
        <taxon>eudicotyledons</taxon>
        <taxon>Gunneridae</taxon>
        <taxon>Pentapetalae</taxon>
        <taxon>rosids</taxon>
        <taxon>malvids</taxon>
        <taxon>Brassicales</taxon>
        <taxon>Brassicaceae</taxon>
        <taxon>Camelineae</taxon>
        <taxon>Arabidopsis</taxon>
    </lineage>
</organism>
<evidence type="ECO:0000313" key="1">
    <source>
        <dbReference type="EMBL" id="CAD5321389.1"/>
    </source>
</evidence>